<feature type="binding site" evidence="10">
    <location>
        <position position="470"/>
    </location>
    <ligand>
        <name>Mn(2+)</name>
        <dbReference type="ChEBI" id="CHEBI:29035"/>
    </ligand>
</feature>
<dbReference type="Pfam" id="PF00884">
    <property type="entry name" value="Sulfatase"/>
    <property type="match status" value="1"/>
</dbReference>
<dbReference type="EMBL" id="JXBC01000003">
    <property type="protein sequence ID" value="KIU11662.1"/>
    <property type="molecule type" value="Genomic_DNA"/>
</dbReference>
<feature type="binding site" evidence="10">
    <location>
        <position position="295"/>
    </location>
    <ligand>
        <name>Mn(2+)</name>
        <dbReference type="ChEBI" id="CHEBI:29035"/>
    </ligand>
</feature>
<dbReference type="Gene3D" id="3.40.720.10">
    <property type="entry name" value="Alkaline Phosphatase, subunit A"/>
    <property type="match status" value="1"/>
</dbReference>
<reference evidence="13 14" key="1">
    <citation type="submission" date="2014-12" db="EMBL/GenBank/DDBJ databases">
        <title>Comparative genome analysis of Bacillus coagulans HM-08, Clostridium butyricum HM-68, Bacillus subtilis HM-66 and Bacillus licheniformis BL-09.</title>
        <authorList>
            <person name="Zhang H."/>
        </authorList>
    </citation>
    <scope>NUCLEOTIDE SEQUENCE [LARGE SCALE GENOMIC DNA]</scope>
    <source>
        <strain evidence="13 14">HM-66</strain>
    </source>
</reference>
<dbReference type="GO" id="GO:0005886">
    <property type="term" value="C:plasma membrane"/>
    <property type="evidence" value="ECO:0007669"/>
    <property type="project" value="UniProtKB-SubCell"/>
</dbReference>
<dbReference type="InterPro" id="IPR050448">
    <property type="entry name" value="OpgB/LTA_synthase_biosynth"/>
</dbReference>
<feature type="transmembrane region" description="Helical" evidence="11">
    <location>
        <begin position="69"/>
        <end position="92"/>
    </location>
</feature>
<dbReference type="InterPro" id="IPR000917">
    <property type="entry name" value="Sulfatase_N"/>
</dbReference>
<gene>
    <name evidence="13" type="ORF">SC09_Contig24orf00731</name>
</gene>
<evidence type="ECO:0000256" key="3">
    <source>
        <dbReference type="ARBA" id="ARBA00022475"/>
    </source>
</evidence>
<dbReference type="PANTHER" id="PTHR47371:SF1">
    <property type="entry name" value="LIPOTEICHOIC ACID SYNTHASE-LIKE YQGS"/>
    <property type="match status" value="1"/>
</dbReference>
<dbReference type="PIRSF" id="PIRSF005091">
    <property type="entry name" value="Mmb_sulf_HI1246"/>
    <property type="match status" value="1"/>
</dbReference>
<keyword evidence="9" id="KW-0464">Manganese</keyword>
<organism evidence="13 14">
    <name type="scientific">Bacillus subtilis</name>
    <dbReference type="NCBI Taxonomy" id="1423"/>
    <lineage>
        <taxon>Bacteria</taxon>
        <taxon>Bacillati</taxon>
        <taxon>Bacillota</taxon>
        <taxon>Bacilli</taxon>
        <taxon>Bacillales</taxon>
        <taxon>Bacillaceae</taxon>
        <taxon>Bacillus</taxon>
    </lineage>
</organism>
<evidence type="ECO:0000256" key="6">
    <source>
        <dbReference type="ARBA" id="ARBA00023136"/>
    </source>
</evidence>
<dbReference type="GO" id="GO:0046872">
    <property type="term" value="F:metal ion binding"/>
    <property type="evidence" value="ECO:0007669"/>
    <property type="project" value="UniProtKB-KW"/>
</dbReference>
<dbReference type="AlphaFoldDB" id="A0A0D1KZU4"/>
<name>A0A0D1KZU4_BACIU</name>
<keyword evidence="3 7" id="KW-1003">Cell membrane</keyword>
<evidence type="ECO:0000313" key="14">
    <source>
        <dbReference type="Proteomes" id="UP000032247"/>
    </source>
</evidence>
<feature type="binding site" evidence="9">
    <location>
        <position position="410"/>
    </location>
    <ligand>
        <name>substrate</name>
    </ligand>
</feature>
<protein>
    <recommendedName>
        <fullName evidence="12">Sulfatase N-terminal domain-containing protein</fullName>
    </recommendedName>
</protein>
<dbReference type="Proteomes" id="UP000032247">
    <property type="component" value="Unassembled WGS sequence"/>
</dbReference>
<evidence type="ECO:0000256" key="5">
    <source>
        <dbReference type="ARBA" id="ARBA00022989"/>
    </source>
</evidence>
<comment type="similarity">
    <text evidence="2 7">Belongs to the LTA synthase family.</text>
</comment>
<evidence type="ECO:0000256" key="4">
    <source>
        <dbReference type="ARBA" id="ARBA00022692"/>
    </source>
</evidence>
<accession>A0A0D1KZU4</accession>
<feature type="transmembrane region" description="Helical" evidence="11">
    <location>
        <begin position="154"/>
        <end position="171"/>
    </location>
</feature>
<feature type="domain" description="Sulfatase N-terminal" evidence="12">
    <location>
        <begin position="245"/>
        <end position="536"/>
    </location>
</feature>
<keyword evidence="6 7" id="KW-0472">Membrane</keyword>
<sequence>MRKTFFSKISFMLIAILLMWLKTYAVYKTSFHIKIDNLTQEFILFINPLSFLLLIFGLSLFLKGKNRNRYIIAMSCLVTFVLLANMVFYRFYNDFLTIPVLFQTSNMGDLGSSIGTLLEPTDLLLAVDIAVLIWLHIRQKAFQSDIPSTKNERAAYFLFVASVYFFNLGLSEAERPQLLTRSFDRGMLVKNISLFNFHIYDGVLQSKQSAQRALADSNSLTEIENYVTANAKDANKRLFGAAKGRNVILVSLESTQSFVINEKLNGEEITPFLNDFIKQSYNFNNVYHQTGQGKTSDSEFIVDNSLYPLGRGAVFFTNAGNQYMAAPEILKNSGYYSAVLHANNKSFWNRDLMYDSFGYDSFFDINSYDVTDENSVGWGLKDKEFFEQSSELMKNLPQPFYSRLITLTNHFPFDLDEEDQLIDEYDSSSQTLNKYFPTVRYQDEALKRFIEKLKEDWLYDNSVIVLYGDHYGISENHNEAMGEFLGKEITPFEEVQLQKVPLVIHIPGITDKKPQTIETVGGQIDIRPTLMNLLGIDTKDQIQFGNDLLSDEKLDFTVLRDGSFITDQVVYTDGACYDKETGKPLEETKQCEAFADKAKQELSLSDEIIYGDLLRFYDQKRLDNSSKRKEKQMLDQAS</sequence>
<evidence type="ECO:0000313" key="13">
    <source>
        <dbReference type="EMBL" id="KIU11662.1"/>
    </source>
</evidence>
<dbReference type="Gene3D" id="3.30.1120.170">
    <property type="match status" value="1"/>
</dbReference>
<evidence type="ECO:0000256" key="2">
    <source>
        <dbReference type="ARBA" id="ARBA00009983"/>
    </source>
</evidence>
<evidence type="ECO:0000256" key="11">
    <source>
        <dbReference type="SAM" id="Phobius"/>
    </source>
</evidence>
<keyword evidence="9" id="KW-0479">Metal-binding</keyword>
<evidence type="ECO:0000256" key="7">
    <source>
        <dbReference type="PIRNR" id="PIRNR005091"/>
    </source>
</evidence>
<feature type="transmembrane region" description="Helical" evidence="11">
    <location>
        <begin position="41"/>
        <end position="62"/>
    </location>
</feature>
<dbReference type="PANTHER" id="PTHR47371">
    <property type="entry name" value="LIPOTEICHOIC ACID SYNTHASE"/>
    <property type="match status" value="1"/>
</dbReference>
<dbReference type="CDD" id="cd16015">
    <property type="entry name" value="LTA_synthase"/>
    <property type="match status" value="1"/>
</dbReference>
<keyword evidence="4 11" id="KW-0812">Transmembrane</keyword>
<evidence type="ECO:0000256" key="1">
    <source>
        <dbReference type="ARBA" id="ARBA00004651"/>
    </source>
</evidence>
<feature type="active site" evidence="8">
    <location>
        <position position="295"/>
    </location>
</feature>
<dbReference type="STRING" id="483913.AN935_12300"/>
<evidence type="ECO:0000259" key="12">
    <source>
        <dbReference type="Pfam" id="PF00884"/>
    </source>
</evidence>
<feature type="transmembrane region" description="Helical" evidence="11">
    <location>
        <begin position="112"/>
        <end position="134"/>
    </location>
</feature>
<dbReference type="InterPro" id="IPR017850">
    <property type="entry name" value="Alkaline_phosphatase_core_sf"/>
</dbReference>
<dbReference type="InterPro" id="IPR012160">
    <property type="entry name" value="LtaS-like"/>
</dbReference>
<feature type="binding site" evidence="10">
    <location>
        <position position="253"/>
    </location>
    <ligand>
        <name>Mn(2+)</name>
        <dbReference type="ChEBI" id="CHEBI:29035"/>
    </ligand>
</feature>
<evidence type="ECO:0000256" key="8">
    <source>
        <dbReference type="PIRSR" id="PIRSR005091-1"/>
    </source>
</evidence>
<feature type="binding site" evidence="10">
    <location>
        <position position="469"/>
    </location>
    <ligand>
        <name>Mn(2+)</name>
        <dbReference type="ChEBI" id="CHEBI:29035"/>
    </ligand>
</feature>
<comment type="caution">
    <text evidence="13">The sequence shown here is derived from an EMBL/GenBank/DDBJ whole genome shotgun (WGS) entry which is preliminary data.</text>
</comment>
<dbReference type="SUPFAM" id="SSF53649">
    <property type="entry name" value="Alkaline phosphatase-like"/>
    <property type="match status" value="1"/>
</dbReference>
<evidence type="ECO:0000256" key="9">
    <source>
        <dbReference type="PIRSR" id="PIRSR005091-2"/>
    </source>
</evidence>
<keyword evidence="5 11" id="KW-1133">Transmembrane helix</keyword>
<evidence type="ECO:0000256" key="10">
    <source>
        <dbReference type="PIRSR" id="PIRSR005091-3"/>
    </source>
</evidence>
<comment type="subcellular location">
    <subcellularLocation>
        <location evidence="1">Cell membrane</location>
        <topology evidence="1">Multi-pass membrane protein</topology>
    </subcellularLocation>
</comment>
<proteinExistence type="inferred from homology"/>
<dbReference type="PATRIC" id="fig|1423.173.peg.2316"/>